<dbReference type="EMBL" id="UARD01000044">
    <property type="protein sequence ID" value="SQA57455.1"/>
    <property type="molecule type" value="Genomic_DNA"/>
</dbReference>
<accession>A0AAE8NKS0</accession>
<gene>
    <name evidence="1" type="ORF">NCTC10661_06021</name>
</gene>
<protein>
    <recommendedName>
        <fullName evidence="3">DNA packaging protein</fullName>
    </recommendedName>
</protein>
<name>A0AAE8NKS0_BURCE</name>
<evidence type="ECO:0000313" key="1">
    <source>
        <dbReference type="EMBL" id="SQA57455.1"/>
    </source>
</evidence>
<reference evidence="1 2" key="1">
    <citation type="submission" date="2018-06" db="EMBL/GenBank/DDBJ databases">
        <authorList>
            <consortium name="Pathogen Informatics"/>
            <person name="Doyle S."/>
        </authorList>
    </citation>
    <scope>NUCLEOTIDE SEQUENCE [LARGE SCALE GENOMIC DNA]</scope>
    <source>
        <strain evidence="1 2">NCTC10661</strain>
    </source>
</reference>
<comment type="caution">
    <text evidence="1">The sequence shown here is derived from an EMBL/GenBank/DDBJ whole genome shotgun (WGS) entry which is preliminary data.</text>
</comment>
<organism evidence="1 2">
    <name type="scientific">Burkholderia cepacia</name>
    <name type="common">Pseudomonas cepacia</name>
    <dbReference type="NCBI Taxonomy" id="292"/>
    <lineage>
        <taxon>Bacteria</taxon>
        <taxon>Pseudomonadati</taxon>
        <taxon>Pseudomonadota</taxon>
        <taxon>Betaproteobacteria</taxon>
        <taxon>Burkholderiales</taxon>
        <taxon>Burkholderiaceae</taxon>
        <taxon>Burkholderia</taxon>
        <taxon>Burkholderia cepacia complex</taxon>
    </lineage>
</organism>
<sequence>MSAILEMEVTDADLAAMFGMTTRWVRDRAGDGTIARIGRNRYALGDSVQALIAYQTGGDVGEEINKARLRKLNADAARAEHALDVERRKYVLVDDVERAWGHLTMGLQRNLMNVPGRAVLQLLRETDEATWKQKLKAEIVSALEQNKADIFNMTKEDFYDGQDDEIAGD</sequence>
<evidence type="ECO:0008006" key="3">
    <source>
        <dbReference type="Google" id="ProtNLM"/>
    </source>
</evidence>
<evidence type="ECO:0000313" key="2">
    <source>
        <dbReference type="Proteomes" id="UP000250416"/>
    </source>
</evidence>
<dbReference type="RefSeq" id="WP_111999067.1">
    <property type="nucleotide sequence ID" value="NZ_CADEUP010000006.1"/>
</dbReference>
<proteinExistence type="predicted"/>
<dbReference type="Proteomes" id="UP000250416">
    <property type="component" value="Unassembled WGS sequence"/>
</dbReference>
<dbReference type="AlphaFoldDB" id="A0AAE8NKS0"/>